<keyword evidence="5" id="KW-1185">Reference proteome</keyword>
<gene>
    <name evidence="4" type="ORF">AXE80_03360</name>
</gene>
<dbReference type="AlphaFoldDB" id="A0A1B1Y3M4"/>
<dbReference type="PANTHER" id="PTHR22901:SF0">
    <property type="entry name" value="SIALATE O-ACETYLESTERASE"/>
    <property type="match status" value="1"/>
</dbReference>
<dbReference type="Gene3D" id="3.40.50.1110">
    <property type="entry name" value="SGNH hydrolase"/>
    <property type="match status" value="1"/>
</dbReference>
<reference evidence="4 5" key="1">
    <citation type="submission" date="2016-02" db="EMBL/GenBank/DDBJ databases">
        <authorList>
            <person name="Wen L."/>
            <person name="He K."/>
            <person name="Yang H."/>
        </authorList>
    </citation>
    <scope>NUCLEOTIDE SEQUENCE [LARGE SCALE GENOMIC DNA]</scope>
    <source>
        <strain evidence="4 5">CZ1127</strain>
    </source>
</reference>
<dbReference type="EMBL" id="CP014224">
    <property type="protein sequence ID" value="ANW95375.1"/>
    <property type="molecule type" value="Genomic_DNA"/>
</dbReference>
<protein>
    <recommendedName>
        <fullName evidence="3">Sialate O-acetylesterase domain-containing protein</fullName>
    </recommendedName>
</protein>
<dbReference type="KEGG" id="wfu:AXE80_03360"/>
<evidence type="ECO:0000313" key="5">
    <source>
        <dbReference type="Proteomes" id="UP000092967"/>
    </source>
</evidence>
<evidence type="ECO:0000313" key="4">
    <source>
        <dbReference type="EMBL" id="ANW95375.1"/>
    </source>
</evidence>
<name>A0A1B1Y3M4_9FLAO</name>
<dbReference type="RefSeq" id="WP_068824473.1">
    <property type="nucleotide sequence ID" value="NZ_CP014224.1"/>
</dbReference>
<dbReference type="GO" id="GO:0005975">
    <property type="term" value="P:carbohydrate metabolic process"/>
    <property type="evidence" value="ECO:0007669"/>
    <property type="project" value="TreeGrafter"/>
</dbReference>
<evidence type="ECO:0000256" key="1">
    <source>
        <dbReference type="ARBA" id="ARBA00022801"/>
    </source>
</evidence>
<dbReference type="InterPro" id="IPR005181">
    <property type="entry name" value="SASA"/>
</dbReference>
<keyword evidence="1" id="KW-0378">Hydrolase</keyword>
<feature type="domain" description="Sialate O-acetylesterase" evidence="3">
    <location>
        <begin position="113"/>
        <end position="230"/>
    </location>
</feature>
<dbReference type="STRING" id="1790137.AXE80_03360"/>
<feature type="transmembrane region" description="Helical" evidence="2">
    <location>
        <begin position="7"/>
        <end position="25"/>
    </location>
</feature>
<dbReference type="OrthoDB" id="9816001at2"/>
<feature type="domain" description="Sialate O-acetylesterase" evidence="3">
    <location>
        <begin position="301"/>
        <end position="391"/>
    </location>
</feature>
<dbReference type="Proteomes" id="UP000092967">
    <property type="component" value="Chromosome"/>
</dbReference>
<dbReference type="InterPro" id="IPR036514">
    <property type="entry name" value="SGNH_hydro_sf"/>
</dbReference>
<organism evidence="4 5">
    <name type="scientific">Wenyingzhuangia fucanilytica</name>
    <dbReference type="NCBI Taxonomy" id="1790137"/>
    <lineage>
        <taxon>Bacteria</taxon>
        <taxon>Pseudomonadati</taxon>
        <taxon>Bacteroidota</taxon>
        <taxon>Flavobacteriia</taxon>
        <taxon>Flavobacteriales</taxon>
        <taxon>Flavobacteriaceae</taxon>
        <taxon>Wenyingzhuangia</taxon>
    </lineage>
</organism>
<keyword evidence="2" id="KW-0812">Transmembrane</keyword>
<dbReference type="SUPFAM" id="SSF52266">
    <property type="entry name" value="SGNH hydrolase"/>
    <property type="match status" value="1"/>
</dbReference>
<evidence type="ECO:0000256" key="2">
    <source>
        <dbReference type="SAM" id="Phobius"/>
    </source>
</evidence>
<accession>A0A1B1Y3M4</accession>
<dbReference type="GO" id="GO:0001681">
    <property type="term" value="F:sialate O-acetylesterase activity"/>
    <property type="evidence" value="ECO:0007669"/>
    <property type="project" value="InterPro"/>
</dbReference>
<dbReference type="InterPro" id="IPR039329">
    <property type="entry name" value="SIAE"/>
</dbReference>
<dbReference type="PANTHER" id="PTHR22901">
    <property type="entry name" value="SIALATE O-ACETYLESTERASE"/>
    <property type="match status" value="1"/>
</dbReference>
<evidence type="ECO:0000259" key="3">
    <source>
        <dbReference type="Pfam" id="PF03629"/>
    </source>
</evidence>
<proteinExistence type="predicted"/>
<keyword evidence="2" id="KW-1133">Transmembrane helix</keyword>
<dbReference type="Pfam" id="PF03629">
    <property type="entry name" value="SASA"/>
    <property type="match status" value="2"/>
</dbReference>
<keyword evidence="2" id="KW-0472">Membrane</keyword>
<sequence>MKNIKGLGLYVLMMTFFINSFVVFGSNQSHTSGFKVAKVFGDHMVLQQNKPIRIWGSAKVGTKISAKFDDEEKEIITNKDGEWLLTFKARKASFKPHLLKINNIIFKDILIGEVWICSGQSNMYFPLKNIDTYRQQIKEIDNNSIRIFKNEKIRTVAKNGYTEEELKRCQTDTFFKATWKVSAKESAEKTSAIAWLFANGLTKKINAPVGIIQVAVGGSAINNWIPSKALKSNSLTQHYFDKDWLKNDKVKAAHRQRAKDAFKNVLIENQPYYVGKFPYRWLCEPSFLFEAGIAPLKNMFFKGVLWYQGESDTDNLEMVNMTKKLFPMMINEWRTFFNQGDFPFIAVQLPAFKGTLWPEFREVQKQTINNVKNSYMVVSFDLGDENNIHPKDKQLIGERAVRLALKNVYSKTKMAGFPELKKWKVKRENIKLTFKEIGEGVHIKNDIITGFEVADKEGNFHKAIAVLSSKKSIKVISPIKEPVKLRYGWMPFPKPPVSVYNSEALPLGPFQLNLN</sequence>